<feature type="domain" description="Major facilitator superfamily (MFS) profile" evidence="7">
    <location>
        <begin position="11"/>
        <end position="408"/>
    </location>
</feature>
<evidence type="ECO:0000313" key="9">
    <source>
        <dbReference type="Proteomes" id="UP000238801"/>
    </source>
</evidence>
<feature type="transmembrane region" description="Helical" evidence="6">
    <location>
        <begin position="317"/>
        <end position="337"/>
    </location>
</feature>
<dbReference type="AlphaFoldDB" id="A0A2T0X1X0"/>
<comment type="caution">
    <text evidence="8">The sequence shown here is derived from an EMBL/GenBank/DDBJ whole genome shotgun (WGS) entry which is preliminary data.</text>
</comment>
<keyword evidence="9" id="KW-1185">Reference proteome</keyword>
<dbReference type="SUPFAM" id="SSF103473">
    <property type="entry name" value="MFS general substrate transporter"/>
    <property type="match status" value="1"/>
</dbReference>
<dbReference type="Pfam" id="PF07690">
    <property type="entry name" value="MFS_1"/>
    <property type="match status" value="1"/>
</dbReference>
<dbReference type="Gene3D" id="1.20.1250.20">
    <property type="entry name" value="MFS general substrate transporter like domains"/>
    <property type="match status" value="1"/>
</dbReference>
<evidence type="ECO:0000256" key="6">
    <source>
        <dbReference type="SAM" id="Phobius"/>
    </source>
</evidence>
<evidence type="ECO:0000256" key="2">
    <source>
        <dbReference type="ARBA" id="ARBA00022448"/>
    </source>
</evidence>
<keyword evidence="2" id="KW-0813">Transport</keyword>
<feature type="transmembrane region" description="Helical" evidence="6">
    <location>
        <begin position="293"/>
        <end position="311"/>
    </location>
</feature>
<dbReference type="OrthoDB" id="9764259at2"/>
<feature type="transmembrane region" description="Helical" evidence="6">
    <location>
        <begin position="357"/>
        <end position="375"/>
    </location>
</feature>
<evidence type="ECO:0000259" key="7">
    <source>
        <dbReference type="PROSITE" id="PS50850"/>
    </source>
</evidence>
<feature type="transmembrane region" description="Helical" evidence="6">
    <location>
        <begin position="228"/>
        <end position="250"/>
    </location>
</feature>
<name>A0A2T0X1X0_9RHOB</name>
<dbReference type="PROSITE" id="PS50850">
    <property type="entry name" value="MFS"/>
    <property type="match status" value="1"/>
</dbReference>
<evidence type="ECO:0000256" key="3">
    <source>
        <dbReference type="ARBA" id="ARBA00022692"/>
    </source>
</evidence>
<protein>
    <submittedName>
        <fullName evidence="8">DHA1 family tetracycline resistance protein-like MFS transporter</fullName>
    </submittedName>
</protein>
<comment type="subcellular location">
    <subcellularLocation>
        <location evidence="1">Membrane</location>
        <topology evidence="1">Multi-pass membrane protein</topology>
    </subcellularLocation>
</comment>
<dbReference type="InterPro" id="IPR020846">
    <property type="entry name" value="MFS_dom"/>
</dbReference>
<keyword evidence="3 6" id="KW-0812">Transmembrane</keyword>
<feature type="transmembrane region" description="Helical" evidence="6">
    <location>
        <begin position="82"/>
        <end position="105"/>
    </location>
</feature>
<evidence type="ECO:0000256" key="5">
    <source>
        <dbReference type="ARBA" id="ARBA00023136"/>
    </source>
</evidence>
<evidence type="ECO:0000313" key="8">
    <source>
        <dbReference type="EMBL" id="PRY92946.1"/>
    </source>
</evidence>
<feature type="transmembrane region" description="Helical" evidence="6">
    <location>
        <begin position="140"/>
        <end position="162"/>
    </location>
</feature>
<dbReference type="InterPro" id="IPR011701">
    <property type="entry name" value="MFS"/>
</dbReference>
<dbReference type="PRINTS" id="PR01035">
    <property type="entry name" value="TCRTETA"/>
</dbReference>
<dbReference type="Proteomes" id="UP000238801">
    <property type="component" value="Unassembled WGS sequence"/>
</dbReference>
<feature type="transmembrane region" description="Helical" evidence="6">
    <location>
        <begin position="262"/>
        <end position="281"/>
    </location>
</feature>
<organism evidence="8 9">
    <name type="scientific">Hasllibacter halocynthiae</name>
    <dbReference type="NCBI Taxonomy" id="595589"/>
    <lineage>
        <taxon>Bacteria</taxon>
        <taxon>Pseudomonadati</taxon>
        <taxon>Pseudomonadota</taxon>
        <taxon>Alphaproteobacteria</taxon>
        <taxon>Rhodobacterales</taxon>
        <taxon>Roseobacteraceae</taxon>
        <taxon>Hasllibacter</taxon>
    </lineage>
</organism>
<evidence type="ECO:0000256" key="1">
    <source>
        <dbReference type="ARBA" id="ARBA00004141"/>
    </source>
</evidence>
<evidence type="ECO:0000256" key="4">
    <source>
        <dbReference type="ARBA" id="ARBA00022989"/>
    </source>
</evidence>
<feature type="transmembrane region" description="Helical" evidence="6">
    <location>
        <begin position="49"/>
        <end position="70"/>
    </location>
</feature>
<keyword evidence="4 6" id="KW-1133">Transmembrane helix</keyword>
<proteinExistence type="predicted"/>
<dbReference type="EMBL" id="PVTT01000002">
    <property type="protein sequence ID" value="PRY92946.1"/>
    <property type="molecule type" value="Genomic_DNA"/>
</dbReference>
<dbReference type="InterPro" id="IPR036259">
    <property type="entry name" value="MFS_trans_sf"/>
</dbReference>
<feature type="transmembrane region" description="Helical" evidence="6">
    <location>
        <begin position="111"/>
        <end position="128"/>
    </location>
</feature>
<accession>A0A2T0X1X0</accession>
<dbReference type="RefSeq" id="WP_106160596.1">
    <property type="nucleotide sequence ID" value="NZ_PVTT01000002.1"/>
</dbReference>
<dbReference type="InterPro" id="IPR001958">
    <property type="entry name" value="Tet-R_TetA/multi-R_MdtG-like"/>
</dbReference>
<dbReference type="GO" id="GO:0016020">
    <property type="term" value="C:membrane"/>
    <property type="evidence" value="ECO:0007669"/>
    <property type="project" value="UniProtKB-SubCell"/>
</dbReference>
<dbReference type="PANTHER" id="PTHR23504:SF15">
    <property type="entry name" value="MAJOR FACILITATOR SUPERFAMILY (MFS) PROFILE DOMAIN-CONTAINING PROTEIN"/>
    <property type="match status" value="1"/>
</dbReference>
<feature type="transmembrane region" description="Helical" evidence="6">
    <location>
        <begin position="381"/>
        <end position="400"/>
    </location>
</feature>
<dbReference type="GO" id="GO:0022857">
    <property type="term" value="F:transmembrane transporter activity"/>
    <property type="evidence" value="ECO:0007669"/>
    <property type="project" value="InterPro"/>
</dbReference>
<feature type="transmembrane region" description="Helical" evidence="6">
    <location>
        <begin position="12"/>
        <end position="37"/>
    </location>
</feature>
<gene>
    <name evidence="8" type="ORF">BCF33_1809</name>
</gene>
<keyword evidence="5 6" id="KW-0472">Membrane</keyword>
<reference evidence="8 9" key="1">
    <citation type="submission" date="2018-03" db="EMBL/GenBank/DDBJ databases">
        <title>Genomic Encyclopedia of Archaeal and Bacterial Type Strains, Phase II (KMG-II): from individual species to whole genera.</title>
        <authorList>
            <person name="Goeker M."/>
        </authorList>
    </citation>
    <scope>NUCLEOTIDE SEQUENCE [LARGE SCALE GENOMIC DNA]</scope>
    <source>
        <strain evidence="8 9">DSM 29318</strain>
    </source>
</reference>
<dbReference type="PANTHER" id="PTHR23504">
    <property type="entry name" value="MAJOR FACILITATOR SUPERFAMILY DOMAIN-CONTAINING PROTEIN 10"/>
    <property type="match status" value="1"/>
</dbReference>
<feature type="transmembrane region" description="Helical" evidence="6">
    <location>
        <begin position="168"/>
        <end position="188"/>
    </location>
</feature>
<sequence>MTRRAAGGRLPIAFVLLCLTLDAMGIGLILPVMPALIEELTGGGIGEAALWGGVLSAAFAVMQFLFGPLLGSLSDRWGRRPVLLVSLAVMTADYVVMALAGSIWLLLLTRVVGGITAATMSTANAFIADISDPEEKAARFGLAGAAFGVGFVLGPAIGGVLGELGTRAPFWAAAALGAANLALGLLVMPETVRRPRPFSLRGANPLGALAALGGGGGGGRSGGEGVRLFLGIVFLYEFAFIVYPATWAYFGPAAFGWTPGTVGLSLTLFGVSLAVVQGGLIRVALCHLGERGTVLWGLVFNAGIFAVLGVLGVGWIALALTPVTGLGAVVTPALQGLMSRRMAEDRQGELQGAITSARALAAVFSPFAMTALFWWGEARGLPGLAFLLSSALIAVCLLLWTGRRRAAAARPDGEGRGGA</sequence>